<evidence type="ECO:0000313" key="2">
    <source>
        <dbReference type="EnsemblMetazoa" id="ACUA027207-PA"/>
    </source>
</evidence>
<sequence>MAGCTGTEAPKSNLTVRDSRTGPAGGVRRGNRCKLGVRSRGSRAVPIRFLRTAEEHCRKRKRMPLDEAVVGPGPVLGFALAQTISESVGPDPSCRTVSLRTWWSLFIRRVRTAISPMVQVAPAGWMYQAWKQGNTVHINTSETKQQTRNTLTEFNSMVVHTPPAVSSSPPVPPIPMLFGSFVARLSDVDVLGLVNRDDVTAFRSLFNFFSSSVCCAVHRIGNRLRMKEPRSLREGGRRLGKEVQGKLNRHRIENEHGLP</sequence>
<dbReference type="VEuPathDB" id="VectorBase:ACUA027207"/>
<accession>A0A182MVF3</accession>
<reference evidence="3" key="1">
    <citation type="submission" date="2013-09" db="EMBL/GenBank/DDBJ databases">
        <title>The Genome Sequence of Anopheles culicifacies species A.</title>
        <authorList>
            <consortium name="The Broad Institute Genomics Platform"/>
            <person name="Neafsey D.E."/>
            <person name="Besansky N."/>
            <person name="Howell P."/>
            <person name="Walton C."/>
            <person name="Young S.K."/>
            <person name="Zeng Q."/>
            <person name="Gargeya S."/>
            <person name="Fitzgerald M."/>
            <person name="Haas B."/>
            <person name="Abouelleil A."/>
            <person name="Allen A.W."/>
            <person name="Alvarado L."/>
            <person name="Arachchi H.M."/>
            <person name="Berlin A.M."/>
            <person name="Chapman S.B."/>
            <person name="Gainer-Dewar J."/>
            <person name="Goldberg J."/>
            <person name="Griggs A."/>
            <person name="Gujja S."/>
            <person name="Hansen M."/>
            <person name="Howarth C."/>
            <person name="Imamovic A."/>
            <person name="Ireland A."/>
            <person name="Larimer J."/>
            <person name="McCowan C."/>
            <person name="Murphy C."/>
            <person name="Pearson M."/>
            <person name="Poon T.W."/>
            <person name="Priest M."/>
            <person name="Roberts A."/>
            <person name="Saif S."/>
            <person name="Shea T."/>
            <person name="Sisk P."/>
            <person name="Sykes S."/>
            <person name="Wortman J."/>
            <person name="Nusbaum C."/>
            <person name="Birren B."/>
        </authorList>
    </citation>
    <scope>NUCLEOTIDE SEQUENCE [LARGE SCALE GENOMIC DNA]</scope>
    <source>
        <strain evidence="3">A-37</strain>
    </source>
</reference>
<reference evidence="2" key="2">
    <citation type="submission" date="2020-05" db="UniProtKB">
        <authorList>
            <consortium name="EnsemblMetazoa"/>
        </authorList>
    </citation>
    <scope>IDENTIFICATION</scope>
    <source>
        <strain evidence="2">A-37</strain>
    </source>
</reference>
<protein>
    <submittedName>
        <fullName evidence="2">Uncharacterized protein</fullName>
    </submittedName>
</protein>
<dbReference type="EMBL" id="AXCM01016659">
    <property type="status" value="NOT_ANNOTATED_CDS"/>
    <property type="molecule type" value="Genomic_DNA"/>
</dbReference>
<proteinExistence type="predicted"/>
<dbReference type="EnsemblMetazoa" id="ACUA027207-RA">
    <property type="protein sequence ID" value="ACUA027207-PA"/>
    <property type="gene ID" value="ACUA027207"/>
</dbReference>
<feature type="region of interest" description="Disordered" evidence="1">
    <location>
        <begin position="231"/>
        <end position="259"/>
    </location>
</feature>
<organism evidence="2 3">
    <name type="scientific">Anopheles culicifacies</name>
    <dbReference type="NCBI Taxonomy" id="139723"/>
    <lineage>
        <taxon>Eukaryota</taxon>
        <taxon>Metazoa</taxon>
        <taxon>Ecdysozoa</taxon>
        <taxon>Arthropoda</taxon>
        <taxon>Hexapoda</taxon>
        <taxon>Insecta</taxon>
        <taxon>Pterygota</taxon>
        <taxon>Neoptera</taxon>
        <taxon>Endopterygota</taxon>
        <taxon>Diptera</taxon>
        <taxon>Nematocera</taxon>
        <taxon>Culicoidea</taxon>
        <taxon>Culicidae</taxon>
        <taxon>Anophelinae</taxon>
        <taxon>Anopheles</taxon>
        <taxon>culicifacies species complex</taxon>
    </lineage>
</organism>
<evidence type="ECO:0000313" key="3">
    <source>
        <dbReference type="Proteomes" id="UP000075883"/>
    </source>
</evidence>
<feature type="region of interest" description="Disordered" evidence="1">
    <location>
        <begin position="1"/>
        <end position="32"/>
    </location>
</feature>
<dbReference type="AlphaFoldDB" id="A0A182MVF3"/>
<evidence type="ECO:0000256" key="1">
    <source>
        <dbReference type="SAM" id="MobiDB-lite"/>
    </source>
</evidence>
<dbReference type="Proteomes" id="UP000075883">
    <property type="component" value="Unassembled WGS sequence"/>
</dbReference>
<name>A0A182MVF3_9DIPT</name>
<keyword evidence="3" id="KW-1185">Reference proteome</keyword>